<gene>
    <name evidence="4" type="primary">truD</name>
    <name evidence="6" type="ORF">MARGE09_P2611</name>
</gene>
<dbReference type="Proteomes" id="UP001320119">
    <property type="component" value="Chromosome"/>
</dbReference>
<dbReference type="InterPro" id="IPR043165">
    <property type="entry name" value="TruD_insert_sf"/>
</dbReference>
<dbReference type="RefSeq" id="WP_236982720.1">
    <property type="nucleotide sequence ID" value="NZ_AP023086.1"/>
</dbReference>
<reference evidence="6 7" key="1">
    <citation type="journal article" date="2022" name="IScience">
        <title>An ultrasensitive nanofiber-based assay for enzymatic hydrolysis and deep-sea microbial degradation of cellulose.</title>
        <authorList>
            <person name="Tsudome M."/>
            <person name="Tachioka M."/>
            <person name="Miyazaki M."/>
            <person name="Uchimura K."/>
            <person name="Tsuda M."/>
            <person name="Takaki Y."/>
            <person name="Deguchi S."/>
        </authorList>
    </citation>
    <scope>NUCLEOTIDE SEQUENCE [LARGE SCALE GENOMIC DNA]</scope>
    <source>
        <strain evidence="6 7">GE09</strain>
    </source>
</reference>
<dbReference type="EC" id="5.4.99.27" evidence="4"/>
<dbReference type="InterPro" id="IPR050170">
    <property type="entry name" value="TruD_pseudoU_synthase"/>
</dbReference>
<dbReference type="InterPro" id="IPR020103">
    <property type="entry name" value="PsdUridine_synth_cat_dom_sf"/>
</dbReference>
<dbReference type="GO" id="GO:0031119">
    <property type="term" value="P:tRNA pseudouridine synthesis"/>
    <property type="evidence" value="ECO:0007669"/>
    <property type="project" value="UniProtKB-UniRule"/>
</dbReference>
<comment type="function">
    <text evidence="4">Responsible for synthesis of pseudouridine from uracil-13 in transfer RNAs.</text>
</comment>
<dbReference type="Gene3D" id="3.30.2350.20">
    <property type="entry name" value="TruD, catalytic domain"/>
    <property type="match status" value="2"/>
</dbReference>
<accession>A0AAN1WIU6</accession>
<dbReference type="SUPFAM" id="SSF55120">
    <property type="entry name" value="Pseudouridine synthase"/>
    <property type="match status" value="1"/>
</dbReference>
<comment type="similarity">
    <text evidence="1 4">Belongs to the pseudouridine synthase TruD family.</text>
</comment>
<evidence type="ECO:0000256" key="4">
    <source>
        <dbReference type="HAMAP-Rule" id="MF_01082"/>
    </source>
</evidence>
<keyword evidence="2 4" id="KW-0819">tRNA processing</keyword>
<dbReference type="KEGG" id="marq:MARGE09_P2611"/>
<dbReference type="EMBL" id="AP023086">
    <property type="protein sequence ID" value="BCD98410.1"/>
    <property type="molecule type" value="Genomic_DNA"/>
</dbReference>
<dbReference type="PROSITE" id="PS50984">
    <property type="entry name" value="TRUD"/>
    <property type="match status" value="1"/>
</dbReference>
<evidence type="ECO:0000313" key="7">
    <source>
        <dbReference type="Proteomes" id="UP001320119"/>
    </source>
</evidence>
<feature type="domain" description="TRUD" evidence="5">
    <location>
        <begin position="170"/>
        <end position="301"/>
    </location>
</feature>
<feature type="active site" description="Nucleophile" evidence="4">
    <location>
        <position position="87"/>
    </location>
</feature>
<dbReference type="GO" id="GO:0005829">
    <property type="term" value="C:cytosol"/>
    <property type="evidence" value="ECO:0007669"/>
    <property type="project" value="TreeGrafter"/>
</dbReference>
<dbReference type="AlphaFoldDB" id="A0AAN1WIU6"/>
<organism evidence="6 7">
    <name type="scientific">Marinagarivorans cellulosilyticus</name>
    <dbReference type="NCBI Taxonomy" id="2721545"/>
    <lineage>
        <taxon>Bacteria</taxon>
        <taxon>Pseudomonadati</taxon>
        <taxon>Pseudomonadota</taxon>
        <taxon>Gammaproteobacteria</taxon>
        <taxon>Cellvibrionales</taxon>
        <taxon>Cellvibrionaceae</taxon>
        <taxon>Marinagarivorans</taxon>
    </lineage>
</organism>
<dbReference type="GO" id="GO:0160150">
    <property type="term" value="F:tRNA pseudouridine(13) synthase activity"/>
    <property type="evidence" value="ECO:0007669"/>
    <property type="project" value="UniProtKB-EC"/>
</dbReference>
<comment type="catalytic activity">
    <reaction evidence="4">
        <text>uridine(13) in tRNA = pseudouridine(13) in tRNA</text>
        <dbReference type="Rhea" id="RHEA:42540"/>
        <dbReference type="Rhea" id="RHEA-COMP:10105"/>
        <dbReference type="Rhea" id="RHEA-COMP:10106"/>
        <dbReference type="ChEBI" id="CHEBI:65314"/>
        <dbReference type="ChEBI" id="CHEBI:65315"/>
        <dbReference type="EC" id="5.4.99.27"/>
    </reaction>
</comment>
<evidence type="ECO:0000256" key="3">
    <source>
        <dbReference type="ARBA" id="ARBA00023235"/>
    </source>
</evidence>
<dbReference type="PROSITE" id="PS01268">
    <property type="entry name" value="UPF0024"/>
    <property type="match status" value="1"/>
</dbReference>
<dbReference type="Pfam" id="PF01142">
    <property type="entry name" value="TruD"/>
    <property type="match status" value="1"/>
</dbReference>
<name>A0AAN1WIU6_9GAMM</name>
<evidence type="ECO:0000259" key="5">
    <source>
        <dbReference type="PROSITE" id="PS50984"/>
    </source>
</evidence>
<evidence type="ECO:0000313" key="6">
    <source>
        <dbReference type="EMBL" id="BCD98410.1"/>
    </source>
</evidence>
<keyword evidence="7" id="KW-1185">Reference proteome</keyword>
<dbReference type="Gene3D" id="3.30.2340.10">
    <property type="entry name" value="TruD, insertion domain"/>
    <property type="match status" value="2"/>
</dbReference>
<dbReference type="InterPro" id="IPR011760">
    <property type="entry name" value="PsdUridine_synth_TruD_insert"/>
</dbReference>
<dbReference type="HAMAP" id="MF_01082">
    <property type="entry name" value="TruD"/>
    <property type="match status" value="1"/>
</dbReference>
<dbReference type="PANTHER" id="PTHR47811">
    <property type="entry name" value="TRNA PSEUDOURIDINE SYNTHASE D"/>
    <property type="match status" value="1"/>
</dbReference>
<protein>
    <recommendedName>
        <fullName evidence="4">tRNA pseudouridine synthase D</fullName>
        <ecNumber evidence="4">5.4.99.27</ecNumber>
    </recommendedName>
    <alternativeName>
        <fullName evidence="4">tRNA pseudouridine(13) synthase</fullName>
    </alternativeName>
    <alternativeName>
        <fullName evidence="4">tRNA pseudouridylate synthase D</fullName>
    </alternativeName>
    <alternativeName>
        <fullName evidence="4">tRNA-uridine isomerase D</fullName>
    </alternativeName>
</protein>
<dbReference type="PANTHER" id="PTHR47811:SF1">
    <property type="entry name" value="TRNA PSEUDOURIDINE SYNTHASE D"/>
    <property type="match status" value="1"/>
</dbReference>
<evidence type="ECO:0000256" key="2">
    <source>
        <dbReference type="ARBA" id="ARBA00022694"/>
    </source>
</evidence>
<dbReference type="InterPro" id="IPR001656">
    <property type="entry name" value="PsdUridine_synth_TruD"/>
</dbReference>
<dbReference type="GO" id="GO:0003723">
    <property type="term" value="F:RNA binding"/>
    <property type="evidence" value="ECO:0007669"/>
    <property type="project" value="InterPro"/>
</dbReference>
<evidence type="ECO:0000256" key="1">
    <source>
        <dbReference type="ARBA" id="ARBA00007953"/>
    </source>
</evidence>
<keyword evidence="3 4" id="KW-0413">Isomerase</keyword>
<dbReference type="InterPro" id="IPR020119">
    <property type="entry name" value="PsdUridine_synth_TruD_CS"/>
</dbReference>
<dbReference type="InterPro" id="IPR042214">
    <property type="entry name" value="TruD_catalytic"/>
</dbReference>
<sequence>MSAKVSSVDYSLGFPFAYGRPVLGALLKNENQHFVVHEQLGFVPSGEGEHLYLHMESDGDNTQWVAEQLAIGLEVRNVDVGFCGLKDRNAITRQWFSVYDPKSELQAKLDTACERLPANRLLEVTRGQSKLRRGQHAGNAFVITLLLDEDGEAETQAALERRLSCVREGGVPNYFGLQRFGRNGNNLPAFQQWLERAQSERQTAKKGRSKRKPRGIILSAARSYLFNCILAERVSAQNWCDLLEGDVAIQGVPAGPLWGRGRSATQLKALDIEAQALLPLRHWADALEHLGLNQERRAFVSTPKNLQWRIGEGVLIISFELPPGEYATGVLRELCLCREPSRHLDV</sequence>
<proteinExistence type="inferred from homology"/>